<evidence type="ECO:0000256" key="5">
    <source>
        <dbReference type="ARBA" id="ARBA00022763"/>
    </source>
</evidence>
<evidence type="ECO:0000256" key="7">
    <source>
        <dbReference type="ARBA" id="ARBA00022801"/>
    </source>
</evidence>
<dbReference type="InterPro" id="IPR015886">
    <property type="entry name" value="H2TH_FPG"/>
</dbReference>
<dbReference type="InterPro" id="IPR012319">
    <property type="entry name" value="FPG_cat"/>
</dbReference>
<dbReference type="OrthoDB" id="9800855at2"/>
<dbReference type="Gene3D" id="1.10.8.50">
    <property type="match status" value="1"/>
</dbReference>
<feature type="active site" description="Proton donor" evidence="15">
    <location>
        <position position="3"/>
    </location>
</feature>
<keyword evidence="9 15" id="KW-0238">DNA-binding</keyword>
<keyword evidence="5 15" id="KW-0227">DNA damage</keyword>
<dbReference type="InterPro" id="IPR000214">
    <property type="entry name" value="Znf_DNA_glyclase/AP_lyase"/>
</dbReference>
<dbReference type="Proteomes" id="UP000254337">
    <property type="component" value="Chromosome"/>
</dbReference>
<dbReference type="NCBIfam" id="TIGR00577">
    <property type="entry name" value="fpg"/>
    <property type="match status" value="1"/>
</dbReference>
<evidence type="ECO:0000256" key="1">
    <source>
        <dbReference type="ARBA" id="ARBA00001668"/>
    </source>
</evidence>
<dbReference type="Gene3D" id="3.20.190.10">
    <property type="entry name" value="MutM-like, N-terminal"/>
    <property type="match status" value="1"/>
</dbReference>
<dbReference type="FunFam" id="1.10.8.50:FF:000003">
    <property type="entry name" value="Formamidopyrimidine-DNA glycosylase"/>
    <property type="match status" value="1"/>
</dbReference>
<evidence type="ECO:0000256" key="12">
    <source>
        <dbReference type="ARBA" id="ARBA00023268"/>
    </source>
</evidence>
<dbReference type="HAMAP" id="MF_00103">
    <property type="entry name" value="Fapy_DNA_glycosyl"/>
    <property type="match status" value="1"/>
</dbReference>
<dbReference type="PANTHER" id="PTHR22993:SF9">
    <property type="entry name" value="FORMAMIDOPYRIMIDINE-DNA GLYCOSYLASE"/>
    <property type="match status" value="1"/>
</dbReference>
<dbReference type="SMART" id="SM00898">
    <property type="entry name" value="Fapy_DNA_glyco"/>
    <property type="match status" value="1"/>
</dbReference>
<evidence type="ECO:0000256" key="3">
    <source>
        <dbReference type="ARBA" id="ARBA00011245"/>
    </source>
</evidence>
<evidence type="ECO:0000256" key="10">
    <source>
        <dbReference type="ARBA" id="ARBA00023204"/>
    </source>
</evidence>
<keyword evidence="11 15" id="KW-0456">Lyase</keyword>
<dbReference type="Pfam" id="PF01149">
    <property type="entry name" value="Fapy_DNA_glyco"/>
    <property type="match status" value="1"/>
</dbReference>
<dbReference type="GO" id="GO:0140078">
    <property type="term" value="F:class I DNA-(apurinic or apyrimidinic site) endonuclease activity"/>
    <property type="evidence" value="ECO:0007669"/>
    <property type="project" value="UniProtKB-EC"/>
</dbReference>
<feature type="active site" description="Proton donor; for delta-elimination activity" evidence="15">
    <location>
        <position position="262"/>
    </location>
</feature>
<dbReference type="GO" id="GO:0003684">
    <property type="term" value="F:damaged DNA binding"/>
    <property type="evidence" value="ECO:0007669"/>
    <property type="project" value="InterPro"/>
</dbReference>
<keyword evidence="10 15" id="KW-0234">DNA repair</keyword>
<dbReference type="InterPro" id="IPR015887">
    <property type="entry name" value="DNA_glyclase_Znf_dom_DNA_BS"/>
</dbReference>
<dbReference type="GO" id="GO:0008270">
    <property type="term" value="F:zinc ion binding"/>
    <property type="evidence" value="ECO:0007669"/>
    <property type="project" value="UniProtKB-UniRule"/>
</dbReference>
<dbReference type="PROSITE" id="PS51066">
    <property type="entry name" value="ZF_FPG_2"/>
    <property type="match status" value="1"/>
</dbReference>
<dbReference type="PANTHER" id="PTHR22993">
    <property type="entry name" value="FORMAMIDOPYRIMIDINE-DNA GLYCOSYLASE"/>
    <property type="match status" value="1"/>
</dbReference>
<evidence type="ECO:0000256" key="8">
    <source>
        <dbReference type="ARBA" id="ARBA00022833"/>
    </source>
</evidence>
<evidence type="ECO:0000259" key="17">
    <source>
        <dbReference type="PROSITE" id="PS51068"/>
    </source>
</evidence>
<dbReference type="PROSITE" id="PS51068">
    <property type="entry name" value="FPG_CAT"/>
    <property type="match status" value="1"/>
</dbReference>
<dbReference type="PROSITE" id="PS01242">
    <property type="entry name" value="ZF_FPG_1"/>
    <property type="match status" value="1"/>
</dbReference>
<organism evidence="18 19">
    <name type="scientific">Megasphaera stantonii</name>
    <dbReference type="NCBI Taxonomy" id="2144175"/>
    <lineage>
        <taxon>Bacteria</taxon>
        <taxon>Bacillati</taxon>
        <taxon>Bacillota</taxon>
        <taxon>Negativicutes</taxon>
        <taxon>Veillonellales</taxon>
        <taxon>Veillonellaceae</taxon>
        <taxon>Megasphaera</taxon>
    </lineage>
</organism>
<evidence type="ECO:0000256" key="13">
    <source>
        <dbReference type="ARBA" id="ARBA00023295"/>
    </source>
</evidence>
<feature type="active site" description="Schiff-base intermediate with DNA" evidence="15">
    <location>
        <position position="2"/>
    </location>
</feature>
<evidence type="ECO:0000256" key="6">
    <source>
        <dbReference type="ARBA" id="ARBA00022771"/>
    </source>
</evidence>
<dbReference type="GO" id="GO:0034039">
    <property type="term" value="F:8-oxo-7,8-dihydroguanine DNA N-glycosylase activity"/>
    <property type="evidence" value="ECO:0007669"/>
    <property type="project" value="TreeGrafter"/>
</dbReference>
<sequence length="272" mass="30137">MPELPEVESVRAYIEAHAVGKRIEDVRLLLPRLVKNTTPEEFCRLLTGQTISAVSRKGKYLLLRCSGGPSLLVHLRMTGSLIYQEEYEEIRGQRIIFALNEGYILYRDVRTLGCLWLVPPEGPTGISGYDSLGPDGNSDKFTLSYLQEALQSSKRSVKSFLLDQTCVAGLGNIYADEALFLAGVRPQRRCCDISPDECRRLHEAIGVVLRQGLAHGGTTIRDFISGNGQEGSNQAFLQVYGKEGTPCPRCGHTIIYTKFAGRGTHYCPHCQV</sequence>
<dbReference type="SUPFAM" id="SSF57716">
    <property type="entry name" value="Glucocorticoid receptor-like (DNA-binding domain)"/>
    <property type="match status" value="1"/>
</dbReference>
<evidence type="ECO:0000256" key="15">
    <source>
        <dbReference type="HAMAP-Rule" id="MF_00103"/>
    </source>
</evidence>
<dbReference type="EC" id="3.2.2.23" evidence="15"/>
<dbReference type="AlphaFoldDB" id="A0A346B1K5"/>
<comment type="function">
    <text evidence="15">Involved in base excision repair of DNA damaged by oxidation or by mutagenic agents. Acts as DNA glycosylase that recognizes and removes damaged bases. Has a preference for oxidized purines, such as 7,8-dihydro-8-oxoguanine (8-oxoG). Has AP (apurinic/apyrimidinic) lyase activity and introduces nicks in the DNA strand. Cleaves the DNA backbone by beta-delta elimination to generate a single-strand break at the site of the removed base with both 3'- and 5'-phosphates.</text>
</comment>
<dbReference type="CDD" id="cd08966">
    <property type="entry name" value="EcFpg-like_N"/>
    <property type="match status" value="1"/>
</dbReference>
<gene>
    <name evidence="15" type="primary">mutM</name>
    <name evidence="15" type="synonym">fpg</name>
    <name evidence="18" type="ORF">DKB62_10765</name>
</gene>
<keyword evidence="12 15" id="KW-0511">Multifunctional enzyme</keyword>
<comment type="subunit">
    <text evidence="3 15">Monomer.</text>
</comment>
<comment type="caution">
    <text evidence="15">Lacks conserved residue(s) required for the propagation of feature annotation.</text>
</comment>
<feature type="domain" description="Formamidopyrimidine-DNA glycosylase catalytic" evidence="17">
    <location>
        <begin position="2"/>
        <end position="113"/>
    </location>
</feature>
<evidence type="ECO:0000313" key="18">
    <source>
        <dbReference type="EMBL" id="AXL21998.1"/>
    </source>
</evidence>
<dbReference type="SUPFAM" id="SSF81624">
    <property type="entry name" value="N-terminal domain of MutM-like DNA repair proteins"/>
    <property type="match status" value="1"/>
</dbReference>
<dbReference type="GO" id="GO:0006284">
    <property type="term" value="P:base-excision repair"/>
    <property type="evidence" value="ECO:0007669"/>
    <property type="project" value="InterPro"/>
</dbReference>
<keyword evidence="7 15" id="KW-0378">Hydrolase</keyword>
<evidence type="ECO:0000256" key="9">
    <source>
        <dbReference type="ARBA" id="ARBA00023125"/>
    </source>
</evidence>
<proteinExistence type="inferred from homology"/>
<dbReference type="Pfam" id="PF06831">
    <property type="entry name" value="H2TH"/>
    <property type="match status" value="1"/>
</dbReference>
<dbReference type="EMBL" id="CP029462">
    <property type="protein sequence ID" value="AXL21998.1"/>
    <property type="molecule type" value="Genomic_DNA"/>
</dbReference>
<name>A0A346B1K5_9FIRM</name>
<feature type="binding site" evidence="15">
    <location>
        <position position="110"/>
    </location>
    <ligand>
        <name>DNA</name>
        <dbReference type="ChEBI" id="CHEBI:16991"/>
    </ligand>
</feature>
<dbReference type="NCBIfam" id="NF002211">
    <property type="entry name" value="PRK01103.1"/>
    <property type="match status" value="1"/>
</dbReference>
<dbReference type="SUPFAM" id="SSF46946">
    <property type="entry name" value="S13-like H2TH domain"/>
    <property type="match status" value="1"/>
</dbReference>
<feature type="active site" description="Proton donor; for beta-elimination activity" evidence="15">
    <location>
        <position position="59"/>
    </location>
</feature>
<comment type="similarity">
    <text evidence="2 15">Belongs to the FPG family.</text>
</comment>
<dbReference type="EC" id="4.2.99.18" evidence="15"/>
<keyword evidence="8 15" id="KW-0862">Zinc</keyword>
<keyword evidence="6 15" id="KW-0863">Zinc-finger</keyword>
<keyword evidence="4 15" id="KW-0479">Metal-binding</keyword>
<dbReference type="InterPro" id="IPR010663">
    <property type="entry name" value="Znf_FPG/IleRS"/>
</dbReference>
<dbReference type="Pfam" id="PF06827">
    <property type="entry name" value="zf-FPG_IleRS"/>
    <property type="match status" value="1"/>
</dbReference>
<dbReference type="KEGG" id="meg:DKB62_10765"/>
<comment type="cofactor">
    <cofactor evidence="15">
        <name>Zn(2+)</name>
        <dbReference type="ChEBI" id="CHEBI:29105"/>
    </cofactor>
    <text evidence="15">Binds 1 zinc ion per subunit.</text>
</comment>
<dbReference type="RefSeq" id="WP_107196644.1">
    <property type="nucleotide sequence ID" value="NZ_CP029462.1"/>
</dbReference>
<dbReference type="SMART" id="SM01232">
    <property type="entry name" value="H2TH"/>
    <property type="match status" value="1"/>
</dbReference>
<feature type="domain" description="FPG-type" evidence="16">
    <location>
        <begin position="238"/>
        <end position="272"/>
    </location>
</feature>
<evidence type="ECO:0000256" key="2">
    <source>
        <dbReference type="ARBA" id="ARBA00009409"/>
    </source>
</evidence>
<comment type="catalytic activity">
    <reaction evidence="1 15">
        <text>Hydrolysis of DNA containing ring-opened 7-methylguanine residues, releasing 2,6-diamino-4-hydroxy-5-(N-methyl)formamidopyrimidine.</text>
        <dbReference type="EC" id="3.2.2.23"/>
    </reaction>
</comment>
<evidence type="ECO:0000256" key="11">
    <source>
        <dbReference type="ARBA" id="ARBA00023239"/>
    </source>
</evidence>
<comment type="catalytic activity">
    <reaction evidence="14 15">
        <text>2'-deoxyribonucleotide-(2'-deoxyribose 5'-phosphate)-2'-deoxyribonucleotide-DNA = a 3'-end 2'-deoxyribonucleotide-(2,3-dehydro-2,3-deoxyribose 5'-phosphate)-DNA + a 5'-end 5'-phospho-2'-deoxyribonucleoside-DNA + H(+)</text>
        <dbReference type="Rhea" id="RHEA:66592"/>
        <dbReference type="Rhea" id="RHEA-COMP:13180"/>
        <dbReference type="Rhea" id="RHEA-COMP:16897"/>
        <dbReference type="Rhea" id="RHEA-COMP:17067"/>
        <dbReference type="ChEBI" id="CHEBI:15378"/>
        <dbReference type="ChEBI" id="CHEBI:136412"/>
        <dbReference type="ChEBI" id="CHEBI:157695"/>
        <dbReference type="ChEBI" id="CHEBI:167181"/>
        <dbReference type="EC" id="4.2.99.18"/>
    </reaction>
</comment>
<reference evidence="18 19" key="1">
    <citation type="submission" date="2018-05" db="EMBL/GenBank/DDBJ databases">
        <title>Complete genome sequence of Megasphaera sp. AJH120T, isolated from the ceca of a chicken.</title>
        <authorList>
            <person name="Maki J."/>
            <person name="Looft T."/>
        </authorList>
    </citation>
    <scope>NUCLEOTIDE SEQUENCE [LARGE SCALE GENOMIC DNA]</scope>
    <source>
        <strain evidence="18 19">AJH120</strain>
    </source>
</reference>
<evidence type="ECO:0000256" key="4">
    <source>
        <dbReference type="ARBA" id="ARBA00022723"/>
    </source>
</evidence>
<keyword evidence="19" id="KW-1185">Reference proteome</keyword>
<dbReference type="InterPro" id="IPR020629">
    <property type="entry name" value="FPG_Glyclase"/>
</dbReference>
<evidence type="ECO:0000259" key="16">
    <source>
        <dbReference type="PROSITE" id="PS51066"/>
    </source>
</evidence>
<accession>A0A346B1K5</accession>
<dbReference type="InterPro" id="IPR010979">
    <property type="entry name" value="Ribosomal_uS13-like_H2TH"/>
</dbReference>
<dbReference type="GO" id="GO:0003690">
    <property type="term" value="F:double-stranded DNA binding"/>
    <property type="evidence" value="ECO:0007669"/>
    <property type="project" value="UniProtKB-ARBA"/>
</dbReference>
<evidence type="ECO:0000256" key="14">
    <source>
        <dbReference type="ARBA" id="ARBA00044632"/>
    </source>
</evidence>
<evidence type="ECO:0000313" key="19">
    <source>
        <dbReference type="Proteomes" id="UP000254337"/>
    </source>
</evidence>
<protein>
    <recommendedName>
        <fullName evidence="15">Formamidopyrimidine-DNA glycosylase</fullName>
        <shortName evidence="15">Fapy-DNA glycosylase</shortName>
        <ecNumber evidence="15">3.2.2.23</ecNumber>
    </recommendedName>
    <alternativeName>
        <fullName evidence="15">DNA-(apurinic or apyrimidinic site) lyase MutM</fullName>
        <shortName evidence="15">AP lyase MutM</shortName>
        <ecNumber evidence="15">4.2.99.18</ecNumber>
    </alternativeName>
</protein>
<dbReference type="InterPro" id="IPR035937">
    <property type="entry name" value="FPG_N"/>
</dbReference>
<keyword evidence="13 15" id="KW-0326">Glycosidase</keyword>